<accession>A0AAN2WIV5</accession>
<evidence type="ECO:0000259" key="3">
    <source>
        <dbReference type="PROSITE" id="PS51756"/>
    </source>
</evidence>
<gene>
    <name evidence="4" type="ORF">Y261_14875</name>
</gene>
<sequence>MVEMVLSSSRYQSSSVTTKSKSTIQAYESVIESLQSFINEDNLSSMAYNNGKSYYGSVLVPFVKASILLTEAVSEACQKFVDTYYAEVDSCDLDSDRLERQINEAKMRIAHLESIRQDIALKDIPDYAKEQQLMYNDKTMEPILSMKKDLEDKLEKLLEFEATSPEIFSNITDLKAIIDKGKAQTDVSWNGSAFVIPKDLSWTNTVTDKWKIRLDQIKAKEEAYHMAKRKELEGYNVYAWVYQDPKTKEVQVMWFIDKDGVRIFDEELQDYVEKYGKDLEGIYEIVGWDKIYELDLAARRRGDGKNYLNENQLPGDFTQWFAQKGAVLDSAYWYGEKTGLLDLAMMVGLSYAATKSQMKGSTTKKASGTETIKQPNDFATEPFLPEEYYKNNYSSMDGIPNSRMEYNRLGSSGNVEKSVIIYDSQGKQSIRIDYSDHGNSLHHTNPHIHEYEWFDGGRAANETKYFLNDEGIFKPGVIDKNTNTIKFLD</sequence>
<dbReference type="AlphaFoldDB" id="A0AAN2WIV5"/>
<dbReference type="PROSITE" id="PS51756">
    <property type="entry name" value="LXG"/>
    <property type="match status" value="1"/>
</dbReference>
<name>A0AAN2WIV5_LISMN</name>
<dbReference type="PANTHER" id="PTHR34976">
    <property type="entry name" value="RIBONUCLEASE YQCG-RELATED"/>
    <property type="match status" value="1"/>
</dbReference>
<dbReference type="EMBL" id="AAAREG010000024">
    <property type="protein sequence ID" value="EAE2355618.1"/>
    <property type="molecule type" value="Genomic_DNA"/>
</dbReference>
<dbReference type="InterPro" id="IPR006829">
    <property type="entry name" value="LXG_dom"/>
</dbReference>
<protein>
    <recommendedName>
        <fullName evidence="3">LXG domain-containing protein</fullName>
    </recommendedName>
</protein>
<evidence type="ECO:0000313" key="5">
    <source>
        <dbReference type="Proteomes" id="UP000336166"/>
    </source>
</evidence>
<proteinExistence type="inferred from homology"/>
<keyword evidence="2" id="KW-0175">Coiled coil</keyword>
<dbReference type="InterPro" id="IPR051768">
    <property type="entry name" value="Bact_secretion_toxin"/>
</dbReference>
<comment type="similarity">
    <text evidence="1">In the N-terminal section; belongs to the LXG family.</text>
</comment>
<feature type="coiled-coil region" evidence="2">
    <location>
        <begin position="88"/>
        <end position="115"/>
    </location>
</feature>
<reference evidence="4 5" key="1">
    <citation type="submission" date="2018-06" db="EMBL/GenBank/DDBJ databases">
        <authorList>
            <consortium name="PulseNet: The National Subtyping Network for Foodborne Disease Surveillance"/>
            <person name="Tarr C.L."/>
            <person name="Trees E."/>
            <person name="Katz L.S."/>
            <person name="Carleton-Romer H.A."/>
            <person name="Stroika S."/>
            <person name="Kucerova Z."/>
            <person name="Roache K.F."/>
            <person name="Sabol A.L."/>
            <person name="Besser J."/>
            <person name="Gerner-Smidt P."/>
        </authorList>
    </citation>
    <scope>NUCLEOTIDE SEQUENCE [LARGE SCALE GENOMIC DNA]</scope>
    <source>
        <strain evidence="4 5">PNUSAL000134</strain>
    </source>
</reference>
<evidence type="ECO:0000256" key="1">
    <source>
        <dbReference type="ARBA" id="ARBA00034117"/>
    </source>
</evidence>
<comment type="caution">
    <text evidence="4">The sequence shown here is derived from an EMBL/GenBank/DDBJ whole genome shotgun (WGS) entry which is preliminary data.</text>
</comment>
<evidence type="ECO:0000313" key="4">
    <source>
        <dbReference type="EMBL" id="EAE2355618.1"/>
    </source>
</evidence>
<dbReference type="Proteomes" id="UP000336166">
    <property type="component" value="Unassembled WGS sequence"/>
</dbReference>
<dbReference type="PANTHER" id="PTHR34976:SF1">
    <property type="entry name" value="TOXIN BC_0920"/>
    <property type="match status" value="1"/>
</dbReference>
<organism evidence="4 5">
    <name type="scientific">Listeria monocytogenes</name>
    <dbReference type="NCBI Taxonomy" id="1639"/>
    <lineage>
        <taxon>Bacteria</taxon>
        <taxon>Bacillati</taxon>
        <taxon>Bacillota</taxon>
        <taxon>Bacilli</taxon>
        <taxon>Bacillales</taxon>
        <taxon>Listeriaceae</taxon>
        <taxon>Listeria</taxon>
    </lineage>
</organism>
<feature type="domain" description="LXG" evidence="3">
    <location>
        <begin position="1"/>
        <end position="223"/>
    </location>
</feature>
<evidence type="ECO:0000256" key="2">
    <source>
        <dbReference type="SAM" id="Coils"/>
    </source>
</evidence>